<accession>A0ABT7EV23</accession>
<dbReference type="Proteomes" id="UP001243757">
    <property type="component" value="Unassembled WGS sequence"/>
</dbReference>
<dbReference type="RefSeq" id="WP_284478961.1">
    <property type="nucleotide sequence ID" value="NZ_JASNJD010000001.1"/>
</dbReference>
<evidence type="ECO:0008006" key="3">
    <source>
        <dbReference type="Google" id="ProtNLM"/>
    </source>
</evidence>
<sequence length="430" mass="46930">MPKTPRSLPALAPRLRAPKLLSVALTRLGLSAGTEGGATVPREVPEELLDIPVREQSAEDRAARAARDRGLFLARQDRWEELSQELHAADLARSLTPGCTPLADHLSFGARSDVVLAVEEALADGKGRSRSNRSLLDGIMGLEAMRQEHRHDPYINLVLAQAHMDIAWAWRGTADPQTLPKLNRHRCAAHLDRAAHLLAPFDAAALSSPALGAAQCTLLADRHGEVSQIADAYAAVIDLDPRNLRLMRSLGLHLLPRRGGSHATLEVEARRTAARTADIWGAGGYTWVLFDAIARDPGAMAHVDVDFFTEGLRDILATRPDQPMVNLLTAYCALSLRDLPAEETAREPQRRIAASAGWLIRDHLTELHPLIWAHAAEGFDNAAYVRSARRFAARGRADGLRAIAEQFRDDLDQGLRITFTPDGPVVAGTH</sequence>
<evidence type="ECO:0000313" key="1">
    <source>
        <dbReference type="EMBL" id="MDK3016139.1"/>
    </source>
</evidence>
<name>A0ABT7EV23_9RHOB</name>
<protein>
    <recommendedName>
        <fullName evidence="3">Tetratricopeptide repeat protein</fullName>
    </recommendedName>
</protein>
<reference evidence="1 2" key="1">
    <citation type="submission" date="2023-05" db="EMBL/GenBank/DDBJ databases">
        <title>Pseudodonghicola sp. nov.</title>
        <authorList>
            <person name="Huang J."/>
        </authorList>
    </citation>
    <scope>NUCLEOTIDE SEQUENCE [LARGE SCALE GENOMIC DNA]</scope>
    <source>
        <strain evidence="1 2">IC7</strain>
    </source>
</reference>
<evidence type="ECO:0000313" key="2">
    <source>
        <dbReference type="Proteomes" id="UP001243757"/>
    </source>
</evidence>
<comment type="caution">
    <text evidence="1">The sequence shown here is derived from an EMBL/GenBank/DDBJ whole genome shotgun (WGS) entry which is preliminary data.</text>
</comment>
<dbReference type="EMBL" id="JASNJD010000001">
    <property type="protein sequence ID" value="MDK3016139.1"/>
    <property type="molecule type" value="Genomic_DNA"/>
</dbReference>
<keyword evidence="2" id="KW-1185">Reference proteome</keyword>
<gene>
    <name evidence="1" type="ORF">QO033_00540</name>
</gene>
<organism evidence="1 2">
    <name type="scientific">Pseudodonghicola flavimaris</name>
    <dbReference type="NCBI Taxonomy" id="3050036"/>
    <lineage>
        <taxon>Bacteria</taxon>
        <taxon>Pseudomonadati</taxon>
        <taxon>Pseudomonadota</taxon>
        <taxon>Alphaproteobacteria</taxon>
        <taxon>Rhodobacterales</taxon>
        <taxon>Paracoccaceae</taxon>
        <taxon>Pseudodonghicola</taxon>
    </lineage>
</organism>
<proteinExistence type="predicted"/>